<dbReference type="GO" id="GO:0000981">
    <property type="term" value="F:DNA-binding transcription factor activity, RNA polymerase II-specific"/>
    <property type="evidence" value="ECO:0007669"/>
    <property type="project" value="InterPro"/>
</dbReference>
<comment type="subcellular location">
    <subcellularLocation>
        <location evidence="1">Nucleus</location>
    </subcellularLocation>
</comment>
<organism evidence="10 11">
    <name type="scientific">Naumovozyma castellii</name>
    <name type="common">Yeast</name>
    <name type="synonym">Saccharomyces castellii</name>
    <dbReference type="NCBI Taxonomy" id="27288"/>
    <lineage>
        <taxon>Eukaryota</taxon>
        <taxon>Fungi</taxon>
        <taxon>Dikarya</taxon>
        <taxon>Ascomycota</taxon>
        <taxon>Saccharomycotina</taxon>
        <taxon>Saccharomycetes</taxon>
        <taxon>Saccharomycetales</taxon>
        <taxon>Saccharomycetaceae</taxon>
        <taxon>Naumovozyma</taxon>
    </lineage>
</organism>
<dbReference type="PANTHER" id="PTHR47782:SF7">
    <property type="entry name" value="PROTEIN STB5"/>
    <property type="match status" value="1"/>
</dbReference>
<dbReference type="eggNOG" id="ENOG502QTEH">
    <property type="taxonomic scope" value="Eukaryota"/>
</dbReference>
<dbReference type="SUPFAM" id="SSF57701">
    <property type="entry name" value="Zn2/Cys6 DNA-binding domain"/>
    <property type="match status" value="1"/>
</dbReference>
<keyword evidence="7" id="KW-0539">Nucleus</keyword>
<dbReference type="Gene3D" id="4.10.240.10">
    <property type="entry name" value="Zn(2)-C6 fungal-type DNA-binding domain"/>
    <property type="match status" value="1"/>
</dbReference>
<proteinExistence type="predicted"/>
<dbReference type="OMA" id="TSWEIMG"/>
<dbReference type="FunCoup" id="G0VDS1">
    <property type="interactions" value="1120"/>
</dbReference>
<dbReference type="Pfam" id="PF04082">
    <property type="entry name" value="Fungal_trans"/>
    <property type="match status" value="1"/>
</dbReference>
<evidence type="ECO:0000256" key="5">
    <source>
        <dbReference type="ARBA" id="ARBA00023125"/>
    </source>
</evidence>
<dbReference type="PROSITE" id="PS50048">
    <property type="entry name" value="ZN2_CY6_FUNGAL_2"/>
    <property type="match status" value="1"/>
</dbReference>
<dbReference type="InterPro" id="IPR007219">
    <property type="entry name" value="XnlR_reg_dom"/>
</dbReference>
<dbReference type="GO" id="GO:0005634">
    <property type="term" value="C:nucleus"/>
    <property type="evidence" value="ECO:0007669"/>
    <property type="project" value="UniProtKB-SubCell"/>
</dbReference>
<name>G0VDS1_NAUCA</name>
<feature type="compositionally biased region" description="Polar residues" evidence="8">
    <location>
        <begin position="110"/>
        <end position="122"/>
    </location>
</feature>
<keyword evidence="5" id="KW-0238">DNA-binding</keyword>
<keyword evidence="6" id="KW-0804">Transcription</keyword>
<dbReference type="Pfam" id="PF00172">
    <property type="entry name" value="Zn_clus"/>
    <property type="match status" value="1"/>
</dbReference>
<feature type="compositionally biased region" description="Low complexity" evidence="8">
    <location>
        <begin position="124"/>
        <end position="139"/>
    </location>
</feature>
<gene>
    <name evidence="10" type="primary">NCAS0D01290</name>
    <name evidence="10" type="ordered locus">NCAS_0D01290</name>
</gene>
<evidence type="ECO:0000313" key="10">
    <source>
        <dbReference type="EMBL" id="CCC69710.1"/>
    </source>
</evidence>
<feature type="domain" description="Zn(2)-C6 fungal-type" evidence="9">
    <location>
        <begin position="15"/>
        <end position="45"/>
    </location>
</feature>
<evidence type="ECO:0000256" key="1">
    <source>
        <dbReference type="ARBA" id="ARBA00004123"/>
    </source>
</evidence>
<evidence type="ECO:0000256" key="4">
    <source>
        <dbReference type="ARBA" id="ARBA00023015"/>
    </source>
</evidence>
<dbReference type="KEGG" id="ncs:NCAS_0D01290"/>
<evidence type="ECO:0000256" key="7">
    <source>
        <dbReference type="ARBA" id="ARBA00023242"/>
    </source>
</evidence>
<protein>
    <recommendedName>
        <fullName evidence="9">Zn(2)-C6 fungal-type domain-containing protein</fullName>
    </recommendedName>
</protein>
<feature type="compositionally biased region" description="Polar residues" evidence="8">
    <location>
        <begin position="82"/>
        <end position="94"/>
    </location>
</feature>
<evidence type="ECO:0000256" key="3">
    <source>
        <dbReference type="ARBA" id="ARBA00022833"/>
    </source>
</evidence>
<dbReference type="HOGENOM" id="CLU_011881_0_0_1"/>
<evidence type="ECO:0000259" key="9">
    <source>
        <dbReference type="PROSITE" id="PS50048"/>
    </source>
</evidence>
<dbReference type="AlphaFoldDB" id="G0VDS1"/>
<keyword evidence="2" id="KW-0479">Metal-binding</keyword>
<dbReference type="CDD" id="cd00067">
    <property type="entry name" value="GAL4"/>
    <property type="match status" value="1"/>
</dbReference>
<sequence length="738" mass="83919">MTEMPQQRMKPESYSCSRCRRLKKKCPRQTPSCANCEKAHATCIYVGRAPRRTKRELEEARLRGEIIPHKKPRKLSQDEELNATTTSGSSQQLPTADFSGLPSMNEIVNSRTSSVPRTSISVHSPGTSTTSPGPPEGGVSSLISALSSLQGTGSPFTASTMHIPIARPSPGAISTLLNQAPSSEFVSPTSMKEPILSTDPSQAQHQQQHEVKSDFHPKAEPLLSFSPVDPKLINGQRVSKSEPHILHHFESIPIKAPDIETRTITSVFKGGLMTPWIQRDGSYKPIDRSLLDRFIAAYFKHNHRLFPMIDKIAFLNEVSTMTKFENIETDHDPIFVFEFYMIMAIGCTTLRRAGMLNMDEEDLSEHLSYLAMKNFSHVMELQNIETLRCLLLLGIYSFFEPRGSSSWTISGIIMRLTIFLGLNRVLTPKKMNMMSAVEVEARNRVFWSAYCFERLVSTCLGRYSAIDDDEITIDVPRPLYEGEKDEIEVTRTMIALRKIAGRIFKQVHSVSVSRQKLTMEERQDIIKNLRKELDDVYMNEQAKMEKHNSMKLDEPEPPSFNNPNIANSISYHSSDNWLSMRYAQLQILLYRPSTLIPKPPIDSLMNLGNFCLQAWKHTYTLYKEKLLPLNWITLFRTLTICNTILYCLCQWSIDLIESQIEIQQCVEILQHFGEKWIFASRCANVFQNISNTILDISLSAGKVPNMDKLTRELFGASDAYQDILDENNVDVSWVDKLM</sequence>
<dbReference type="OrthoDB" id="189997at2759"/>
<dbReference type="PROSITE" id="PS00463">
    <property type="entry name" value="ZN2_CY6_FUNGAL_1"/>
    <property type="match status" value="1"/>
</dbReference>
<dbReference type="GeneID" id="96903318"/>
<accession>G0VDS1</accession>
<dbReference type="GO" id="GO:0034599">
    <property type="term" value="P:cellular response to oxidative stress"/>
    <property type="evidence" value="ECO:0007669"/>
    <property type="project" value="EnsemblFungi"/>
</dbReference>
<dbReference type="GO" id="GO:0043565">
    <property type="term" value="F:sequence-specific DNA binding"/>
    <property type="evidence" value="ECO:0007669"/>
    <property type="project" value="TreeGrafter"/>
</dbReference>
<dbReference type="SMART" id="SM00906">
    <property type="entry name" value="Fungal_trans"/>
    <property type="match status" value="1"/>
</dbReference>
<dbReference type="InterPro" id="IPR036864">
    <property type="entry name" value="Zn2-C6_fun-type_DNA-bd_sf"/>
</dbReference>
<reference evidence="10 11" key="1">
    <citation type="journal article" date="2011" name="Proc. Natl. Acad. Sci. U.S.A.">
        <title>Evolutionary erosion of yeast sex chromosomes by mating-type switching accidents.</title>
        <authorList>
            <person name="Gordon J.L."/>
            <person name="Armisen D."/>
            <person name="Proux-Wera E."/>
            <person name="Oheigeartaigh S.S."/>
            <person name="Byrne K.P."/>
            <person name="Wolfe K.H."/>
        </authorList>
    </citation>
    <scope>NUCLEOTIDE SEQUENCE [LARGE SCALE GENOMIC DNA]</scope>
    <source>
        <strain evidence="11">ATCC 76901 / BCRC 22586 / CBS 4309 / NBRC 1992 / NRRL Y-12630</strain>
    </source>
</reference>
<dbReference type="InterPro" id="IPR001138">
    <property type="entry name" value="Zn2Cys6_DnaBD"/>
</dbReference>
<dbReference type="CDD" id="cd12148">
    <property type="entry name" value="fungal_TF_MHR"/>
    <property type="match status" value="1"/>
</dbReference>
<keyword evidence="11" id="KW-1185">Reference proteome</keyword>
<evidence type="ECO:0000256" key="2">
    <source>
        <dbReference type="ARBA" id="ARBA00022723"/>
    </source>
</evidence>
<dbReference type="RefSeq" id="XP_003676073.1">
    <property type="nucleotide sequence ID" value="XM_003676025.1"/>
</dbReference>
<keyword evidence="3" id="KW-0862">Zinc</keyword>
<dbReference type="PANTHER" id="PTHR47782">
    <property type="entry name" value="ZN(II)2CYS6 TRANSCRIPTION FACTOR (EUROFUNG)-RELATED"/>
    <property type="match status" value="1"/>
</dbReference>
<evidence type="ECO:0000256" key="8">
    <source>
        <dbReference type="SAM" id="MobiDB-lite"/>
    </source>
</evidence>
<feature type="region of interest" description="Disordered" evidence="8">
    <location>
        <begin position="110"/>
        <end position="139"/>
    </location>
</feature>
<evidence type="ECO:0000313" key="11">
    <source>
        <dbReference type="Proteomes" id="UP000001640"/>
    </source>
</evidence>
<dbReference type="GO" id="GO:0006368">
    <property type="term" value="P:transcription elongation by RNA polymerase II"/>
    <property type="evidence" value="ECO:0007669"/>
    <property type="project" value="EnsemblFungi"/>
</dbReference>
<dbReference type="Proteomes" id="UP000001640">
    <property type="component" value="Chromosome 4"/>
</dbReference>
<reference key="2">
    <citation type="submission" date="2011-08" db="EMBL/GenBank/DDBJ databases">
        <title>Genome sequence of Naumovozyma castellii.</title>
        <authorList>
            <person name="Gordon J.L."/>
            <person name="Armisen D."/>
            <person name="Proux-Wera E."/>
            <person name="OhEigeartaigh S.S."/>
            <person name="Byrne K.P."/>
            <person name="Wolfe K.H."/>
        </authorList>
    </citation>
    <scope>NUCLEOTIDE SEQUENCE</scope>
    <source>
        <strain>Type strain:CBS 4309</strain>
    </source>
</reference>
<evidence type="ECO:0000256" key="6">
    <source>
        <dbReference type="ARBA" id="ARBA00023163"/>
    </source>
</evidence>
<dbReference type="GO" id="GO:0045944">
    <property type="term" value="P:positive regulation of transcription by RNA polymerase II"/>
    <property type="evidence" value="ECO:0007669"/>
    <property type="project" value="TreeGrafter"/>
</dbReference>
<dbReference type="SMART" id="SM00066">
    <property type="entry name" value="GAL4"/>
    <property type="match status" value="1"/>
</dbReference>
<feature type="region of interest" description="Disordered" evidence="8">
    <location>
        <begin position="65"/>
        <end position="95"/>
    </location>
</feature>
<dbReference type="GO" id="GO:0008270">
    <property type="term" value="F:zinc ion binding"/>
    <property type="evidence" value="ECO:0007669"/>
    <property type="project" value="InterPro"/>
</dbReference>
<keyword evidence="4" id="KW-0805">Transcription regulation</keyword>
<dbReference type="EMBL" id="HE576755">
    <property type="protein sequence ID" value="CCC69710.1"/>
    <property type="molecule type" value="Genomic_DNA"/>
</dbReference>
<dbReference type="InParanoid" id="G0VDS1"/>
<dbReference type="InterPro" id="IPR052202">
    <property type="entry name" value="Yeast_MetPath_Reg"/>
</dbReference>
<dbReference type="STRING" id="1064592.G0VDS1"/>